<feature type="binding site" evidence="9 11">
    <location>
        <position position="211"/>
    </location>
    <ligand>
        <name>substrate</name>
    </ligand>
</feature>
<keyword evidence="4 9" id="KW-0210">Decarboxylase</keyword>
<evidence type="ECO:0000256" key="3">
    <source>
        <dbReference type="ARBA" id="ARBA00011738"/>
    </source>
</evidence>
<keyword evidence="6 9" id="KW-0456">Lyase</keyword>
<dbReference type="PANTHER" id="PTHR32119:SF2">
    <property type="entry name" value="OROTIDINE 5'-PHOSPHATE DECARBOXYLASE"/>
    <property type="match status" value="1"/>
</dbReference>
<feature type="binding site" evidence="9 11">
    <location>
        <position position="121"/>
    </location>
    <ligand>
        <name>substrate</name>
    </ligand>
</feature>
<sequence length="233" mass="23859">MKLENPIFCALDTTDIGRAVALARDLKGSVGGAKLGMEFFNAHGPEGYRAVAETGLPIFLDLKLHDIPNTVAGGIRAVLPLRPAIVNVHAAGGAAMMRAAADAAREAGDARPLLIAVTLLTSLDASDLADTGVTGSPSDHVRRLAALAAGAGLDGVVCSAHEIEALRRDLGPDFKLVVPGIRPEKSDVGDQKRVMTPSQALASGADVLVIGRPITGAGDPRAAADEINRSLAA</sequence>
<dbReference type="NCBIfam" id="TIGR01740">
    <property type="entry name" value="pyrF"/>
    <property type="match status" value="1"/>
</dbReference>
<feature type="active site" description="For OMPdecase activity" evidence="10">
    <location>
        <position position="63"/>
    </location>
</feature>
<reference evidence="14 15" key="1">
    <citation type="journal article" date="2011" name="Stand. Genomic Sci.">
        <title>Complete genome sequence of Parvibaculum lavamentivorans type strain (DS-1(T)).</title>
        <authorList>
            <person name="Schleheck D."/>
            <person name="Weiss M."/>
            <person name="Pitluck S."/>
            <person name="Bruce D."/>
            <person name="Land M.L."/>
            <person name="Han S."/>
            <person name="Saunders E."/>
            <person name="Tapia R."/>
            <person name="Detter C."/>
            <person name="Brettin T."/>
            <person name="Han J."/>
            <person name="Woyke T."/>
            <person name="Goodwin L."/>
            <person name="Pennacchio L."/>
            <person name="Nolan M."/>
            <person name="Cook A.M."/>
            <person name="Kjelleberg S."/>
            <person name="Thomas T."/>
        </authorList>
    </citation>
    <scope>NUCLEOTIDE SEQUENCE [LARGE SCALE GENOMIC DNA]</scope>
    <source>
        <strain evidence="15">DS-1 / DSM 13023 / NCIMB 13966</strain>
    </source>
</reference>
<dbReference type="RefSeq" id="WP_011995059.1">
    <property type="nucleotide sequence ID" value="NC_009719.1"/>
</dbReference>
<dbReference type="OrthoDB" id="9806203at2"/>
<dbReference type="eggNOG" id="COG0284">
    <property type="taxonomic scope" value="Bacteria"/>
</dbReference>
<dbReference type="GO" id="GO:0005829">
    <property type="term" value="C:cytosol"/>
    <property type="evidence" value="ECO:0007669"/>
    <property type="project" value="TreeGrafter"/>
</dbReference>
<evidence type="ECO:0000256" key="10">
    <source>
        <dbReference type="PIRSR" id="PIRSR614732-1"/>
    </source>
</evidence>
<dbReference type="GO" id="GO:0006207">
    <property type="term" value="P:'de novo' pyrimidine nucleobase biosynthetic process"/>
    <property type="evidence" value="ECO:0007669"/>
    <property type="project" value="InterPro"/>
</dbReference>
<dbReference type="SUPFAM" id="SSF51366">
    <property type="entry name" value="Ribulose-phoshate binding barrel"/>
    <property type="match status" value="1"/>
</dbReference>
<evidence type="ECO:0000256" key="5">
    <source>
        <dbReference type="ARBA" id="ARBA00022975"/>
    </source>
</evidence>
<dbReference type="InterPro" id="IPR018089">
    <property type="entry name" value="OMPdecase_AS"/>
</dbReference>
<dbReference type="HOGENOM" id="CLU_067069_0_0_5"/>
<dbReference type="Proteomes" id="UP000006377">
    <property type="component" value="Chromosome"/>
</dbReference>
<dbReference type="Gene3D" id="3.20.20.70">
    <property type="entry name" value="Aldolase class I"/>
    <property type="match status" value="1"/>
</dbReference>
<feature type="binding site" evidence="9">
    <location>
        <begin position="61"/>
        <end position="70"/>
    </location>
    <ligand>
        <name>substrate</name>
    </ligand>
</feature>
<comment type="catalytic activity">
    <reaction evidence="7 9 12">
        <text>orotidine 5'-phosphate + H(+) = UMP + CO2</text>
        <dbReference type="Rhea" id="RHEA:11596"/>
        <dbReference type="ChEBI" id="CHEBI:15378"/>
        <dbReference type="ChEBI" id="CHEBI:16526"/>
        <dbReference type="ChEBI" id="CHEBI:57538"/>
        <dbReference type="ChEBI" id="CHEBI:57865"/>
        <dbReference type="EC" id="4.1.1.23"/>
    </reaction>
</comment>
<evidence type="ECO:0000256" key="9">
    <source>
        <dbReference type="HAMAP-Rule" id="MF_01200"/>
    </source>
</evidence>
<dbReference type="InterPro" id="IPR011060">
    <property type="entry name" value="RibuloseP-bd_barrel"/>
</dbReference>
<comment type="pathway">
    <text evidence="2 9 12">Pyrimidine metabolism; UMP biosynthesis via de novo pathway; UMP from orotate: step 2/2.</text>
</comment>
<dbReference type="FunFam" id="3.20.20.70:FF:000015">
    <property type="entry name" value="Orotidine 5'-phosphate decarboxylase"/>
    <property type="match status" value="1"/>
</dbReference>
<evidence type="ECO:0000256" key="1">
    <source>
        <dbReference type="ARBA" id="ARBA00002356"/>
    </source>
</evidence>
<dbReference type="InterPro" id="IPR013785">
    <property type="entry name" value="Aldolase_TIM"/>
</dbReference>
<keyword evidence="15" id="KW-1185">Reference proteome</keyword>
<feature type="binding site" evidence="9 11">
    <location>
        <position position="12"/>
    </location>
    <ligand>
        <name>substrate</name>
    </ligand>
</feature>
<comment type="similarity">
    <text evidence="8 9">Belongs to the OMP decarboxylase family. Type 1 subfamily.</text>
</comment>
<evidence type="ECO:0000256" key="6">
    <source>
        <dbReference type="ARBA" id="ARBA00023239"/>
    </source>
</evidence>
<dbReference type="HAMAP" id="MF_01200_B">
    <property type="entry name" value="OMPdecase_type1_B"/>
    <property type="match status" value="1"/>
</dbReference>
<dbReference type="UniPathway" id="UPA00070">
    <property type="reaction ID" value="UER00120"/>
</dbReference>
<evidence type="ECO:0000256" key="8">
    <source>
        <dbReference type="ARBA" id="ARBA00061012"/>
    </source>
</evidence>
<evidence type="ECO:0000313" key="14">
    <source>
        <dbReference type="EMBL" id="ABS61768.1"/>
    </source>
</evidence>
<dbReference type="InterPro" id="IPR001754">
    <property type="entry name" value="OMPdeCOase_dom"/>
</dbReference>
<evidence type="ECO:0000256" key="12">
    <source>
        <dbReference type="RuleBase" id="RU000512"/>
    </source>
</evidence>
<dbReference type="AlphaFoldDB" id="A7HPD5"/>
<comment type="subunit">
    <text evidence="3 9">Homodimer.</text>
</comment>
<feature type="binding site" evidence="9 11">
    <location>
        <position position="212"/>
    </location>
    <ligand>
        <name>substrate</name>
    </ligand>
</feature>
<feature type="binding site" evidence="9 11">
    <location>
        <position position="191"/>
    </location>
    <ligand>
        <name>substrate</name>
    </ligand>
</feature>
<feature type="binding site" evidence="9 11">
    <location>
        <position position="34"/>
    </location>
    <ligand>
        <name>substrate</name>
    </ligand>
</feature>
<dbReference type="NCBIfam" id="NF001273">
    <property type="entry name" value="PRK00230.1"/>
    <property type="match status" value="1"/>
</dbReference>
<evidence type="ECO:0000313" key="15">
    <source>
        <dbReference type="Proteomes" id="UP000006377"/>
    </source>
</evidence>
<proteinExistence type="inferred from homology"/>
<feature type="domain" description="Orotidine 5'-phosphate decarboxylase" evidence="13">
    <location>
        <begin position="6"/>
        <end position="227"/>
    </location>
</feature>
<gene>
    <name evidence="9" type="primary">pyrF</name>
    <name evidence="14" type="ordered locus">Plav_0145</name>
</gene>
<evidence type="ECO:0000259" key="13">
    <source>
        <dbReference type="SMART" id="SM00934"/>
    </source>
</evidence>
<dbReference type="CDD" id="cd04725">
    <property type="entry name" value="OMP_decarboxylase_like"/>
    <property type="match status" value="1"/>
</dbReference>
<dbReference type="InterPro" id="IPR014732">
    <property type="entry name" value="OMPdecase"/>
</dbReference>
<feature type="active site" description="For OMPdecase activity" evidence="10">
    <location>
        <position position="61"/>
    </location>
</feature>
<keyword evidence="5 9" id="KW-0665">Pyrimidine biosynthesis</keyword>
<evidence type="ECO:0000256" key="2">
    <source>
        <dbReference type="ARBA" id="ARBA00004861"/>
    </source>
</evidence>
<accession>A7HPD5</accession>
<dbReference type="GO" id="GO:0004590">
    <property type="term" value="F:orotidine-5'-phosphate decarboxylase activity"/>
    <property type="evidence" value="ECO:0007669"/>
    <property type="project" value="UniProtKB-UniRule"/>
</dbReference>
<dbReference type="STRING" id="402881.Plav_0145"/>
<name>A7HPD5_PARL1</name>
<evidence type="ECO:0000256" key="11">
    <source>
        <dbReference type="PIRSR" id="PIRSR614732-2"/>
    </source>
</evidence>
<evidence type="ECO:0000256" key="4">
    <source>
        <dbReference type="ARBA" id="ARBA00022793"/>
    </source>
</evidence>
<protein>
    <recommendedName>
        <fullName evidence="9">Orotidine 5'-phosphate decarboxylase</fullName>
        <ecNumber evidence="9">4.1.1.23</ecNumber>
    </recommendedName>
    <alternativeName>
        <fullName evidence="9">OMP decarboxylase</fullName>
        <shortName evidence="9">OMPDCase</shortName>
        <shortName evidence="9">OMPdecase</shortName>
    </alternativeName>
</protein>
<dbReference type="InterPro" id="IPR047596">
    <property type="entry name" value="OMPdecase_bac"/>
</dbReference>
<evidence type="ECO:0000256" key="7">
    <source>
        <dbReference type="ARBA" id="ARBA00049157"/>
    </source>
</evidence>
<organism evidence="14 15">
    <name type="scientific">Parvibaculum lavamentivorans (strain DS-1 / DSM 13023 / NCIMB 13966)</name>
    <dbReference type="NCBI Taxonomy" id="402881"/>
    <lineage>
        <taxon>Bacteria</taxon>
        <taxon>Pseudomonadati</taxon>
        <taxon>Pseudomonadota</taxon>
        <taxon>Alphaproteobacteria</taxon>
        <taxon>Hyphomicrobiales</taxon>
        <taxon>Parvibaculaceae</taxon>
        <taxon>Parvibaculum</taxon>
    </lineage>
</organism>
<dbReference type="Pfam" id="PF00215">
    <property type="entry name" value="OMPdecase"/>
    <property type="match status" value="1"/>
</dbReference>
<feature type="binding site" evidence="9 11">
    <location>
        <position position="182"/>
    </location>
    <ligand>
        <name>substrate</name>
    </ligand>
</feature>
<dbReference type="SMART" id="SM00934">
    <property type="entry name" value="OMPdecase"/>
    <property type="match status" value="1"/>
</dbReference>
<dbReference type="KEGG" id="pla:Plav_0145"/>
<feature type="active site" description="Proton donor" evidence="9">
    <location>
        <position position="63"/>
    </location>
</feature>
<dbReference type="PANTHER" id="PTHR32119">
    <property type="entry name" value="OROTIDINE 5'-PHOSPHATE DECARBOXYLASE"/>
    <property type="match status" value="1"/>
</dbReference>
<dbReference type="EC" id="4.1.1.23" evidence="9"/>
<dbReference type="GO" id="GO:0044205">
    <property type="term" value="P:'de novo' UMP biosynthetic process"/>
    <property type="evidence" value="ECO:0007669"/>
    <property type="project" value="UniProtKB-UniRule"/>
</dbReference>
<dbReference type="EMBL" id="CP000774">
    <property type="protein sequence ID" value="ABS61768.1"/>
    <property type="molecule type" value="Genomic_DNA"/>
</dbReference>
<feature type="active site" description="For OMPdecase activity" evidence="10">
    <location>
        <position position="66"/>
    </location>
</feature>
<comment type="function">
    <text evidence="1 9">Catalyzes the decarboxylation of orotidine 5'-monophosphate (OMP) to uridine 5'-monophosphate (UMP).</text>
</comment>
<dbReference type="PROSITE" id="PS00156">
    <property type="entry name" value="OMPDECASE"/>
    <property type="match status" value="1"/>
</dbReference>